<evidence type="ECO:0000256" key="3">
    <source>
        <dbReference type="ARBA" id="ARBA00049026"/>
    </source>
</evidence>
<evidence type="ECO:0000256" key="2">
    <source>
        <dbReference type="ARBA" id="ARBA00023002"/>
    </source>
</evidence>
<dbReference type="PIRSF" id="PIRSF006815">
    <property type="entry name" value="GcvPA"/>
    <property type="match status" value="1"/>
</dbReference>
<evidence type="ECO:0000313" key="6">
    <source>
        <dbReference type="EMBL" id="ACC98902.1"/>
    </source>
</evidence>
<dbReference type="Proteomes" id="UP000001029">
    <property type="component" value="Chromosome"/>
</dbReference>
<reference evidence="6 7" key="1">
    <citation type="journal article" date="2009" name="Appl. Environ. Microbiol.">
        <title>Genomic analysis of 'Elusimicrobium minutum,' the first cultivated representative of the phylum 'Elusimicrobia' (formerly termite group 1).</title>
        <authorList>
            <person name="Herlemann D.P.R."/>
            <person name="Geissinger O."/>
            <person name="Ikeda-Ohtsubo W."/>
            <person name="Kunin V."/>
            <person name="Sun H."/>
            <person name="Lapidus A."/>
            <person name="Hugenholtz P."/>
            <person name="Brune A."/>
        </authorList>
    </citation>
    <scope>NUCLEOTIDE SEQUENCE [LARGE SCALE GENOMIC DNA]</scope>
    <source>
        <strain evidence="6 7">Pei191</strain>
    </source>
</reference>
<dbReference type="GO" id="GO:0019464">
    <property type="term" value="P:glycine decarboxylation via glycine cleavage system"/>
    <property type="evidence" value="ECO:0007669"/>
    <property type="project" value="UniProtKB-UniRule"/>
</dbReference>
<dbReference type="EC" id="1.4.4.2" evidence="4"/>
<accession>B2KEF6</accession>
<dbReference type="Pfam" id="PF02347">
    <property type="entry name" value="GDC-P"/>
    <property type="match status" value="1"/>
</dbReference>
<dbReference type="InterPro" id="IPR015421">
    <property type="entry name" value="PyrdxlP-dep_Trfase_major"/>
</dbReference>
<dbReference type="InterPro" id="IPR020581">
    <property type="entry name" value="GDC_P"/>
</dbReference>
<comment type="similarity">
    <text evidence="4">Belongs to the GcvP family. N-terminal subunit subfamily.</text>
</comment>
<proteinExistence type="inferred from homology"/>
<sequence>MFVSNSEEQKQEMLSFLGYKNIEELIKDAAPGIGKADFDLPAALSELELQKHIGQLASKNKKALNFIGAGAYEHFTPAAVNAISSRGEFLTAYTPYQAEASQGTLQAIYEYQSSICALFDMDISNASHYDGATALAEAVGAAVKIKNKNTVLIPAALHPHYKQTLKTYFKYADIKFIEVSCEEGSTDIEDLKEQLENTNVAAFVLANPNFFGVVEEVDEISEVVKEAGALLIACVNPLSLGVLKTPGSYDADFAVGDGQVLGNSVYFGGPHLGIFTCKKEYVRSLPGRVVGIAKDKDGNRAFVLTLQAREQHIRRERSASNICSNQALCALNAVVYMTLLGPEGMVKVASLNLEKSHKLKDLLSKEGCKLKFKQPFFNEFVIECPKPAEEICKELANQGIAAGYPLKEFGGGFENALLVCATETKTDEEIKKFAQIMGGF</sequence>
<dbReference type="Gene3D" id="3.40.640.10">
    <property type="entry name" value="Type I PLP-dependent aspartate aminotransferase-like (Major domain)"/>
    <property type="match status" value="1"/>
</dbReference>
<keyword evidence="2 4" id="KW-0560">Oxidoreductase</keyword>
<dbReference type="Gene3D" id="3.90.1150.10">
    <property type="entry name" value="Aspartate Aminotransferase, domain 1"/>
    <property type="match status" value="1"/>
</dbReference>
<organism evidence="6 7">
    <name type="scientific">Elusimicrobium minutum (strain Pei191)</name>
    <dbReference type="NCBI Taxonomy" id="445932"/>
    <lineage>
        <taxon>Bacteria</taxon>
        <taxon>Pseudomonadati</taxon>
        <taxon>Elusimicrobiota</taxon>
        <taxon>Elusimicrobia</taxon>
        <taxon>Elusimicrobiales</taxon>
        <taxon>Elusimicrobiaceae</taxon>
        <taxon>Elusimicrobium</taxon>
    </lineage>
</organism>
<dbReference type="HOGENOM" id="CLU_004620_0_2_0"/>
<comment type="catalytic activity">
    <reaction evidence="3 4">
        <text>N(6)-[(R)-lipoyl]-L-lysyl-[glycine-cleavage complex H protein] + glycine + H(+) = N(6)-[(R)-S(8)-aminomethyldihydrolipoyl]-L-lysyl-[glycine-cleavage complex H protein] + CO2</text>
        <dbReference type="Rhea" id="RHEA:24304"/>
        <dbReference type="Rhea" id="RHEA-COMP:10494"/>
        <dbReference type="Rhea" id="RHEA-COMP:10495"/>
        <dbReference type="ChEBI" id="CHEBI:15378"/>
        <dbReference type="ChEBI" id="CHEBI:16526"/>
        <dbReference type="ChEBI" id="CHEBI:57305"/>
        <dbReference type="ChEBI" id="CHEBI:83099"/>
        <dbReference type="ChEBI" id="CHEBI:83143"/>
        <dbReference type="EC" id="1.4.4.2"/>
    </reaction>
</comment>
<dbReference type="EMBL" id="CP001055">
    <property type="protein sequence ID" value="ACC98902.1"/>
    <property type="molecule type" value="Genomic_DNA"/>
</dbReference>
<comment type="function">
    <text evidence="1 4">The glycine cleavage system catalyzes the degradation of glycine. The P protein binds the alpha-amino group of glycine through its pyridoxal phosphate cofactor; CO(2) is released and the remaining methylamine moiety is then transferred to the lipoamide cofactor of the H protein.</text>
</comment>
<gene>
    <name evidence="4" type="primary">gcvPA</name>
    <name evidence="6" type="ordered locus">Emin_1352</name>
</gene>
<dbReference type="NCBIfam" id="NF001696">
    <property type="entry name" value="PRK00451.1"/>
    <property type="match status" value="1"/>
</dbReference>
<protein>
    <recommendedName>
        <fullName evidence="4">Probable glycine dehydrogenase (decarboxylating) subunit 1</fullName>
        <ecNumber evidence="4">1.4.4.2</ecNumber>
    </recommendedName>
    <alternativeName>
        <fullName evidence="4">Glycine cleavage system P-protein subunit 1</fullName>
    </alternativeName>
    <alternativeName>
        <fullName evidence="4">Glycine decarboxylase subunit 1</fullName>
    </alternativeName>
    <alternativeName>
        <fullName evidence="4">Glycine dehydrogenase (aminomethyl-transferring) subunit 1</fullName>
    </alternativeName>
</protein>
<evidence type="ECO:0000256" key="1">
    <source>
        <dbReference type="ARBA" id="ARBA00003788"/>
    </source>
</evidence>
<dbReference type="RefSeq" id="WP_012415517.1">
    <property type="nucleotide sequence ID" value="NC_010644.1"/>
</dbReference>
<dbReference type="InterPro" id="IPR015424">
    <property type="entry name" value="PyrdxlP-dep_Trfase"/>
</dbReference>
<dbReference type="STRING" id="445932.Emin_1352"/>
<evidence type="ECO:0000256" key="4">
    <source>
        <dbReference type="HAMAP-Rule" id="MF_00712"/>
    </source>
</evidence>
<dbReference type="KEGG" id="emi:Emin_1352"/>
<comment type="subunit">
    <text evidence="4">The glycine cleavage system is composed of four proteins: P, T, L and H. In this organism, the P 'protein' is a heterodimer of two subunits.</text>
</comment>
<evidence type="ECO:0000313" key="7">
    <source>
        <dbReference type="Proteomes" id="UP000001029"/>
    </source>
</evidence>
<dbReference type="OrthoDB" id="9801272at2"/>
<keyword evidence="7" id="KW-1185">Reference proteome</keyword>
<dbReference type="InterPro" id="IPR023010">
    <property type="entry name" value="GcvPA"/>
</dbReference>
<dbReference type="SUPFAM" id="SSF53383">
    <property type="entry name" value="PLP-dependent transferases"/>
    <property type="match status" value="1"/>
</dbReference>
<dbReference type="PANTHER" id="PTHR42806">
    <property type="entry name" value="GLYCINE CLEAVAGE SYSTEM P-PROTEIN"/>
    <property type="match status" value="1"/>
</dbReference>
<dbReference type="PANTHER" id="PTHR42806:SF1">
    <property type="entry name" value="GLYCINE DEHYDROGENASE (DECARBOXYLATING)"/>
    <property type="match status" value="1"/>
</dbReference>
<dbReference type="AlphaFoldDB" id="B2KEF6"/>
<feature type="domain" description="Glycine cleavage system P-protein N-terminal" evidence="5">
    <location>
        <begin position="2"/>
        <end position="436"/>
    </location>
</feature>
<dbReference type="InterPro" id="IPR015422">
    <property type="entry name" value="PyrdxlP-dep_Trfase_small"/>
</dbReference>
<dbReference type="GO" id="GO:0009116">
    <property type="term" value="P:nucleoside metabolic process"/>
    <property type="evidence" value="ECO:0007669"/>
    <property type="project" value="InterPro"/>
</dbReference>
<dbReference type="GO" id="GO:0004375">
    <property type="term" value="F:glycine dehydrogenase (decarboxylating) activity"/>
    <property type="evidence" value="ECO:0007669"/>
    <property type="project" value="UniProtKB-EC"/>
</dbReference>
<dbReference type="InterPro" id="IPR049315">
    <property type="entry name" value="GDC-P_N"/>
</dbReference>
<evidence type="ECO:0000259" key="5">
    <source>
        <dbReference type="Pfam" id="PF02347"/>
    </source>
</evidence>
<name>B2KEF6_ELUMP</name>
<dbReference type="HAMAP" id="MF_00712">
    <property type="entry name" value="GcvPA"/>
    <property type="match status" value="1"/>
</dbReference>
<dbReference type="CDD" id="cd00613">
    <property type="entry name" value="GDC-P"/>
    <property type="match status" value="1"/>
</dbReference>